<name>A0A1Y3P8L9_9PSED</name>
<keyword evidence="1" id="KW-0472">Membrane</keyword>
<evidence type="ECO:0000313" key="2">
    <source>
        <dbReference type="EMBL" id="OUM73903.1"/>
    </source>
</evidence>
<keyword evidence="1" id="KW-0812">Transmembrane</keyword>
<evidence type="ECO:0000256" key="1">
    <source>
        <dbReference type="SAM" id="Phobius"/>
    </source>
</evidence>
<dbReference type="EMBL" id="LOHF01000007">
    <property type="protein sequence ID" value="OUM73903.1"/>
    <property type="molecule type" value="Genomic_DNA"/>
</dbReference>
<evidence type="ECO:0000313" key="3">
    <source>
        <dbReference type="Proteomes" id="UP000195440"/>
    </source>
</evidence>
<feature type="transmembrane region" description="Helical" evidence="1">
    <location>
        <begin position="85"/>
        <end position="105"/>
    </location>
</feature>
<sequence>MSKLWKRYLDLLDHDLNTKVFDNVKNLLVCALLFAAGSNALNGNHQIFMGLWGSQMTGLGLIVVSAVLMLMNISDGLHRLAKLRYHALLQVFFCLLYLIVAVRVVEIVWSFRAD</sequence>
<organism evidence="2 3">
    <name type="scientific">Pseudomonas caspiana</name>
    <dbReference type="NCBI Taxonomy" id="1451454"/>
    <lineage>
        <taxon>Bacteria</taxon>
        <taxon>Pseudomonadati</taxon>
        <taxon>Pseudomonadota</taxon>
        <taxon>Gammaproteobacteria</taxon>
        <taxon>Pseudomonadales</taxon>
        <taxon>Pseudomonadaceae</taxon>
        <taxon>Pseudomonas</taxon>
    </lineage>
</organism>
<reference evidence="2 3" key="1">
    <citation type="journal article" date="2017" name="Syst. Appl. Microbiol.">
        <title>Pseudomonas caspiana sp. nov., a citrus pathogen in the Pseudomonas syringae phylogenetic group.</title>
        <authorList>
            <person name="Busquets A."/>
            <person name="Gomila M."/>
            <person name="Beiki F."/>
            <person name="Mulet M."/>
            <person name="Rahimian H."/>
            <person name="Garcia-Valdes E."/>
            <person name="Lalucat J."/>
        </authorList>
    </citation>
    <scope>NUCLEOTIDE SEQUENCE [LARGE SCALE GENOMIC DNA]</scope>
    <source>
        <strain evidence="2 3">FBF102</strain>
    </source>
</reference>
<dbReference type="OrthoDB" id="7005332at2"/>
<keyword evidence="1" id="KW-1133">Transmembrane helix</keyword>
<comment type="caution">
    <text evidence="2">The sequence shown here is derived from an EMBL/GenBank/DDBJ whole genome shotgun (WGS) entry which is preliminary data.</text>
</comment>
<keyword evidence="3" id="KW-1185">Reference proteome</keyword>
<proteinExistence type="predicted"/>
<dbReference type="AlphaFoldDB" id="A0A1Y3P8L9"/>
<feature type="transmembrane region" description="Helical" evidence="1">
    <location>
        <begin position="56"/>
        <end position="73"/>
    </location>
</feature>
<protein>
    <submittedName>
        <fullName evidence="2">Uncharacterized protein</fullName>
    </submittedName>
</protein>
<gene>
    <name evidence="2" type="ORF">AUC60_10665</name>
</gene>
<dbReference type="RefSeq" id="WP_087266556.1">
    <property type="nucleotide sequence ID" value="NZ_JBJGBV010000009.1"/>
</dbReference>
<dbReference type="Proteomes" id="UP000195440">
    <property type="component" value="Unassembled WGS sequence"/>
</dbReference>
<accession>A0A1Y3P8L9</accession>